<dbReference type="GO" id="GO:0016491">
    <property type="term" value="F:oxidoreductase activity"/>
    <property type="evidence" value="ECO:0007669"/>
    <property type="project" value="UniProtKB-KW"/>
</dbReference>
<dbReference type="InterPro" id="IPR036291">
    <property type="entry name" value="NAD(P)-bd_dom_sf"/>
</dbReference>
<gene>
    <name evidence="4" type="ORF">ESP50_12935</name>
</gene>
<dbReference type="InterPro" id="IPR051267">
    <property type="entry name" value="STEAP_metalloreductase"/>
</dbReference>
<dbReference type="Pfam" id="PF03807">
    <property type="entry name" value="F420_oxidored"/>
    <property type="match status" value="1"/>
</dbReference>
<protein>
    <submittedName>
        <fullName evidence="4">NADP oxidoreductase</fullName>
    </submittedName>
</protein>
<dbReference type="SUPFAM" id="SSF51735">
    <property type="entry name" value="NAD(P)-binding Rossmann-fold domains"/>
    <property type="match status" value="1"/>
</dbReference>
<accession>A0A4Q2M2C5</accession>
<feature type="compositionally biased region" description="Basic and acidic residues" evidence="2">
    <location>
        <begin position="44"/>
        <end position="58"/>
    </location>
</feature>
<evidence type="ECO:0000259" key="3">
    <source>
        <dbReference type="Pfam" id="PF03807"/>
    </source>
</evidence>
<evidence type="ECO:0000256" key="2">
    <source>
        <dbReference type="SAM" id="MobiDB-lite"/>
    </source>
</evidence>
<dbReference type="OrthoDB" id="1523398at2"/>
<proteinExistence type="predicted"/>
<dbReference type="PANTHER" id="PTHR14239">
    <property type="entry name" value="DUDULIN-RELATED"/>
    <property type="match status" value="1"/>
</dbReference>
<organism evidence="4 5">
    <name type="scientific">Agromyces atrinae</name>
    <dbReference type="NCBI Taxonomy" id="592376"/>
    <lineage>
        <taxon>Bacteria</taxon>
        <taxon>Bacillati</taxon>
        <taxon>Actinomycetota</taxon>
        <taxon>Actinomycetes</taxon>
        <taxon>Micrococcales</taxon>
        <taxon>Microbacteriaceae</taxon>
        <taxon>Agromyces</taxon>
    </lineage>
</organism>
<keyword evidence="1" id="KW-0560">Oxidoreductase</keyword>
<reference evidence="4 5" key="1">
    <citation type="submission" date="2019-01" db="EMBL/GenBank/DDBJ databases">
        <title>Agromyces.</title>
        <authorList>
            <person name="Li J."/>
        </authorList>
    </citation>
    <scope>NUCLEOTIDE SEQUENCE [LARGE SCALE GENOMIC DNA]</scope>
    <source>
        <strain evidence="4 5">DSM 23870</strain>
    </source>
</reference>
<comment type="caution">
    <text evidence="4">The sequence shown here is derived from an EMBL/GenBank/DDBJ whole genome shotgun (WGS) entry which is preliminary data.</text>
</comment>
<dbReference type="Proteomes" id="UP000292686">
    <property type="component" value="Unassembled WGS sequence"/>
</dbReference>
<evidence type="ECO:0000313" key="5">
    <source>
        <dbReference type="Proteomes" id="UP000292686"/>
    </source>
</evidence>
<evidence type="ECO:0000313" key="4">
    <source>
        <dbReference type="EMBL" id="RXZ86095.1"/>
    </source>
</evidence>
<dbReference type="EMBL" id="SDPM01000006">
    <property type="protein sequence ID" value="RXZ86095.1"/>
    <property type="molecule type" value="Genomic_DNA"/>
</dbReference>
<dbReference type="AlphaFoldDB" id="A0A4Q2M2C5"/>
<feature type="region of interest" description="Disordered" evidence="2">
    <location>
        <begin position="38"/>
        <end position="58"/>
    </location>
</feature>
<evidence type="ECO:0000256" key="1">
    <source>
        <dbReference type="ARBA" id="ARBA00023002"/>
    </source>
</evidence>
<sequence>MRRSRRRRCPVRVRSLRSSVRLPFHTFAYLHQPALGRPYSPPARNDRRRPSVEHSVESENERPRIGIYGAGKVGTALARLFVAAGHPVLIAGSPRQSALDLLVGVVAPGARVADALTLARESDIIIVAVPFGKADSLPWDEFDGRIVVDAMNYWPPIDGTIDEVEADGRSTSEIIGTRNTAARLVKSFNHLGYHEMEDDALPAGAPLRRALAVAGDDDEAKAAVARIIEAIGFDAVDIGALREGAHLQPGGPIFGRELDRTELERLAHERVTA</sequence>
<dbReference type="Gene3D" id="3.40.50.720">
    <property type="entry name" value="NAD(P)-binding Rossmann-like Domain"/>
    <property type="match status" value="1"/>
</dbReference>
<name>A0A4Q2M2C5_9MICO</name>
<keyword evidence="5" id="KW-1185">Reference proteome</keyword>
<dbReference type="InterPro" id="IPR028939">
    <property type="entry name" value="P5C_Rdtase_cat_N"/>
</dbReference>
<feature type="domain" description="Pyrroline-5-carboxylate reductase catalytic N-terminal" evidence="3">
    <location>
        <begin position="64"/>
        <end position="153"/>
    </location>
</feature>